<dbReference type="AlphaFoldDB" id="A0A2P2KFC1"/>
<protein>
    <submittedName>
        <fullName evidence="1">Uncharacterized protein</fullName>
    </submittedName>
</protein>
<dbReference type="EMBL" id="GGEC01023952">
    <property type="protein sequence ID" value="MBX04436.1"/>
    <property type="molecule type" value="Transcribed_RNA"/>
</dbReference>
<organism evidence="1">
    <name type="scientific">Rhizophora mucronata</name>
    <name type="common">Asiatic mangrove</name>
    <dbReference type="NCBI Taxonomy" id="61149"/>
    <lineage>
        <taxon>Eukaryota</taxon>
        <taxon>Viridiplantae</taxon>
        <taxon>Streptophyta</taxon>
        <taxon>Embryophyta</taxon>
        <taxon>Tracheophyta</taxon>
        <taxon>Spermatophyta</taxon>
        <taxon>Magnoliopsida</taxon>
        <taxon>eudicotyledons</taxon>
        <taxon>Gunneridae</taxon>
        <taxon>Pentapetalae</taxon>
        <taxon>rosids</taxon>
        <taxon>fabids</taxon>
        <taxon>Malpighiales</taxon>
        <taxon>Rhizophoraceae</taxon>
        <taxon>Rhizophora</taxon>
    </lineage>
</organism>
<name>A0A2P2KFC1_RHIMU</name>
<evidence type="ECO:0000313" key="1">
    <source>
        <dbReference type="EMBL" id="MBX04436.1"/>
    </source>
</evidence>
<sequence length="23" mass="2543">MTGCIPSSLGKGQPRYNMFAIDR</sequence>
<proteinExistence type="predicted"/>
<accession>A0A2P2KFC1</accession>
<reference evidence="1" key="1">
    <citation type="submission" date="2018-02" db="EMBL/GenBank/DDBJ databases">
        <title>Rhizophora mucronata_Transcriptome.</title>
        <authorList>
            <person name="Meera S.P."/>
            <person name="Sreeshan A."/>
            <person name="Augustine A."/>
        </authorList>
    </citation>
    <scope>NUCLEOTIDE SEQUENCE</scope>
    <source>
        <tissue evidence="1">Leaf</tissue>
    </source>
</reference>